<dbReference type="PROSITE" id="PS50231">
    <property type="entry name" value="RICIN_B_LECTIN"/>
    <property type="match status" value="2"/>
</dbReference>
<reference evidence="3" key="1">
    <citation type="submission" date="2020-09" db="EMBL/GenBank/DDBJ databases">
        <title>Comparative genome analyses of four rice-infecting Rhizoctonia solani isolates reveal extensive enrichment of homogalacturonan modification genes.</title>
        <authorList>
            <person name="Lee D.-Y."/>
            <person name="Jeon J."/>
            <person name="Kim K.-T."/>
            <person name="Cheong K."/>
            <person name="Song H."/>
            <person name="Choi G."/>
            <person name="Ko J."/>
            <person name="Opiyo S.O."/>
            <person name="Zuo S."/>
            <person name="Madhav S."/>
            <person name="Lee Y.-H."/>
            <person name="Wang G.-L."/>
        </authorList>
    </citation>
    <scope>NUCLEOTIDE SEQUENCE</scope>
    <source>
        <strain evidence="3">AG1-IA B2</strain>
    </source>
</reference>
<evidence type="ECO:0000313" key="4">
    <source>
        <dbReference type="Proteomes" id="UP000614334"/>
    </source>
</evidence>
<feature type="region of interest" description="Disordered" evidence="1">
    <location>
        <begin position="141"/>
        <end position="193"/>
    </location>
</feature>
<dbReference type="InterPro" id="IPR000772">
    <property type="entry name" value="Ricin_B_lectin"/>
</dbReference>
<protein>
    <submittedName>
        <fullName evidence="3">Ricin-type beta-trefoil lectin domain-like</fullName>
    </submittedName>
</protein>
<dbReference type="CDD" id="cd23422">
    <property type="entry name" value="beta-trefoil_Ricin_MPL_CNL"/>
    <property type="match status" value="1"/>
</dbReference>
<feature type="domain" description="Ricin B lectin" evidence="2">
    <location>
        <begin position="40"/>
        <end position="120"/>
    </location>
</feature>
<dbReference type="Gene3D" id="2.80.10.50">
    <property type="match status" value="2"/>
</dbReference>
<keyword evidence="3" id="KW-0430">Lectin</keyword>
<proteinExistence type="predicted"/>
<organism evidence="3 4">
    <name type="scientific">Rhizoctonia solani</name>
    <dbReference type="NCBI Taxonomy" id="456999"/>
    <lineage>
        <taxon>Eukaryota</taxon>
        <taxon>Fungi</taxon>
        <taxon>Dikarya</taxon>
        <taxon>Basidiomycota</taxon>
        <taxon>Agaricomycotina</taxon>
        <taxon>Agaricomycetes</taxon>
        <taxon>Cantharellales</taxon>
        <taxon>Ceratobasidiaceae</taxon>
        <taxon>Rhizoctonia</taxon>
    </lineage>
</organism>
<dbReference type="InterPro" id="IPR035992">
    <property type="entry name" value="Ricin_B-like_lectins"/>
</dbReference>
<comment type="caution">
    <text evidence="3">The sequence shown here is derived from an EMBL/GenBank/DDBJ whole genome shotgun (WGS) entry which is preliminary data.</text>
</comment>
<name>A0A8H7M6X5_9AGAM</name>
<dbReference type="EMBL" id="JACYCF010000009">
    <property type="protein sequence ID" value="KAF8755181.1"/>
    <property type="molecule type" value="Genomic_DNA"/>
</dbReference>
<evidence type="ECO:0000313" key="3">
    <source>
        <dbReference type="EMBL" id="KAF8755181.1"/>
    </source>
</evidence>
<dbReference type="Proteomes" id="UP000614334">
    <property type="component" value="Unassembled WGS sequence"/>
</dbReference>
<dbReference type="SUPFAM" id="SSF50370">
    <property type="entry name" value="Ricin B-like lectins"/>
    <property type="match status" value="2"/>
</dbReference>
<feature type="compositionally biased region" description="Low complexity" evidence="1">
    <location>
        <begin position="159"/>
        <end position="183"/>
    </location>
</feature>
<feature type="domain" description="Ricin B lectin" evidence="2">
    <location>
        <begin position="211"/>
        <end position="296"/>
    </location>
</feature>
<sequence length="311" mass="35051">MTIVPGTYRIKNAKSWTTFDQSRKDRNKIHGWQERTDQQNQHWYVQRIGEAYHIKNVETGQYAHVDGGYNSSKLQASGSPTTWYLPQEGDGSVFVTLAGTNFVVDLDMGKADNGTTIHLWEKTGAKQQKWFFEKINDNAGQQQQSISSSNLNRPTIRHLNSSNSNLSINNPNSPSNLSSLNNPRNHLAPFLPPRRADEGADVFGYKHNGGNNQKWLLQPSGRGQNMTLKNVQANTYASFPGQSFAQGILVKASQQAQEYTIRAADKGFYVQPTDRPGFVLDLVHGSDDNGTKICVWQNNQQDNQKWYFERA</sequence>
<dbReference type="AlphaFoldDB" id="A0A8H7M6X5"/>
<evidence type="ECO:0000259" key="2">
    <source>
        <dbReference type="Pfam" id="PF14200"/>
    </source>
</evidence>
<accession>A0A8H7M6X5</accession>
<evidence type="ECO:0000256" key="1">
    <source>
        <dbReference type="SAM" id="MobiDB-lite"/>
    </source>
</evidence>
<dbReference type="Pfam" id="PF14200">
    <property type="entry name" value="RicinB_lectin_2"/>
    <property type="match status" value="2"/>
</dbReference>
<dbReference type="CDD" id="cd23455">
    <property type="entry name" value="beta-trefoil_Ricin_RSA"/>
    <property type="match status" value="1"/>
</dbReference>
<dbReference type="GO" id="GO:0030246">
    <property type="term" value="F:carbohydrate binding"/>
    <property type="evidence" value="ECO:0007669"/>
    <property type="project" value="UniProtKB-KW"/>
</dbReference>
<gene>
    <name evidence="3" type="ORF">RHS01_05588</name>
</gene>